<feature type="repeat" description="PPR" evidence="3">
    <location>
        <begin position="707"/>
        <end position="741"/>
    </location>
</feature>
<dbReference type="Proteomes" id="UP000694864">
    <property type="component" value="Chromosome 16"/>
</dbReference>
<dbReference type="PANTHER" id="PTHR46128:SF73">
    <property type="entry name" value="CRIB DOMAIN-CONTAINING PROTEIN"/>
    <property type="match status" value="1"/>
</dbReference>
<dbReference type="GeneID" id="104750972"/>
<dbReference type="Gene3D" id="1.25.40.10">
    <property type="entry name" value="Tetratricopeptide repeat domain"/>
    <property type="match status" value="5"/>
</dbReference>
<evidence type="ECO:0000313" key="5">
    <source>
        <dbReference type="RefSeq" id="XP_010471133.2"/>
    </source>
</evidence>
<evidence type="ECO:0000256" key="3">
    <source>
        <dbReference type="PROSITE-ProRule" id="PRU00708"/>
    </source>
</evidence>
<dbReference type="PANTHER" id="PTHR46128">
    <property type="entry name" value="MITOCHONDRIAL GROUP I INTRON SPLICING FACTOR CCM1"/>
    <property type="match status" value="1"/>
</dbReference>
<keyword evidence="2" id="KW-0677">Repeat</keyword>
<dbReference type="Pfam" id="PF01535">
    <property type="entry name" value="PPR"/>
    <property type="match status" value="5"/>
</dbReference>
<organism evidence="4 5">
    <name type="scientific">Camelina sativa</name>
    <name type="common">False flax</name>
    <name type="synonym">Myagrum sativum</name>
    <dbReference type="NCBI Taxonomy" id="90675"/>
    <lineage>
        <taxon>Eukaryota</taxon>
        <taxon>Viridiplantae</taxon>
        <taxon>Streptophyta</taxon>
        <taxon>Embryophyta</taxon>
        <taxon>Tracheophyta</taxon>
        <taxon>Spermatophyta</taxon>
        <taxon>Magnoliopsida</taxon>
        <taxon>eudicotyledons</taxon>
        <taxon>Gunneridae</taxon>
        <taxon>Pentapetalae</taxon>
        <taxon>rosids</taxon>
        <taxon>malvids</taxon>
        <taxon>Brassicales</taxon>
        <taxon>Brassicaceae</taxon>
        <taxon>Camelineae</taxon>
        <taxon>Camelina</taxon>
    </lineage>
</organism>
<sequence length="914" mass="103857">IANKSHDIESNVAITDRLTKVRVLRVFWWPSVLVASPSRSCEGMLLRRRILSLSASSFRNCNSGNKVDAISSHFPFSTFSSRASSSSSSITPGDILVREWKDWFKHRGVKQSHQLIDRIFDILRTPSNDGDDRAFYLHLSDLRLRLTEKFVLDVLSHTRNDILSCLKFFDWAARQPGFHHTRATFHAIFKILRGAKLVTLMIEILDRSVGVEGYRHSLRLCDALVVGYAVAGRTDIALQHFGNMRFRGLDLDSFGYHVLLNALVEEKCFDTVDVIFEQISERGFVCAVTHSILVKKLCKQGKLDDAEGYIRALLPNDPAGCGSGLGILVDALCTKRKFQEATKLLDDIKVVGTVDMDRAYNIWIKALMKAGFLNNTADFLQKISPLEGCELEVFRYNSLVFQLLKENDLDGVYDILTEMMVRGVSPNKKTMNAALCFFCKAGFVDEALELYRSRSEIGFAPTATSYNYLIHTLCANGSVEQAYDVLKGAMDRGHFLGGKTFSTLTNALCWKGKPDMAKELFIAAAEQDLLPKRIAGGNIISALCNVGKVEDALMINELFNRSGVDTSFKMFISLIYGSITIMRGDIAAELIIGMQEKGYTPIRTLFRNVIRCVCEMESGGKNFFTTLLEFQLSLWEHKVQAYNLFIEGAGFAGKPKLARLVYDMMDTDGMKPTLDSNILMLQSYLKNEKMADALHFFHDLREKGEIKNRLYHVMIVGLCKANRLDDAMHFLEEMKSEGLRPSIECYELNIQKLCNEERYEEAVGLVNDFRKSGRRITAFIGNVLLHNAMKSKGVYEAWTRMRDVEEKIPEMKSLGELIGLFSGRIDMEVQLKRLDEVIEKCYTLDIYTYNMLLRMIVMNQAEDAYEMVERICRRGYEPNEWTDSILKRAGRILEGRNLQSSLGRNGWNRERQRE</sequence>
<evidence type="ECO:0000313" key="4">
    <source>
        <dbReference type="Proteomes" id="UP000694864"/>
    </source>
</evidence>
<protein>
    <submittedName>
        <fullName evidence="5">Pentatricopeptide repeat-containing protein At1g71210-like</fullName>
    </submittedName>
</protein>
<feature type="non-terminal residue" evidence="5">
    <location>
        <position position="1"/>
    </location>
</feature>
<evidence type="ECO:0000256" key="1">
    <source>
        <dbReference type="ARBA" id="ARBA00007626"/>
    </source>
</evidence>
<reference evidence="4" key="1">
    <citation type="journal article" date="2014" name="Nat. Commun.">
        <title>The emerging biofuel crop Camelina sativa retains a highly undifferentiated hexaploid genome structure.</title>
        <authorList>
            <person name="Kagale S."/>
            <person name="Koh C."/>
            <person name="Nixon J."/>
            <person name="Bollina V."/>
            <person name="Clarke W.E."/>
            <person name="Tuteja R."/>
            <person name="Spillane C."/>
            <person name="Robinson S.J."/>
            <person name="Links M.G."/>
            <person name="Clarke C."/>
            <person name="Higgins E.E."/>
            <person name="Huebert T."/>
            <person name="Sharpe A.G."/>
            <person name="Parkin I.A."/>
        </authorList>
    </citation>
    <scope>NUCLEOTIDE SEQUENCE [LARGE SCALE GENOMIC DNA]</scope>
    <source>
        <strain evidence="4">cv. DH55</strain>
    </source>
</reference>
<reference evidence="5" key="2">
    <citation type="submission" date="2025-08" db="UniProtKB">
        <authorList>
            <consortium name="RefSeq"/>
        </authorList>
    </citation>
    <scope>IDENTIFICATION</scope>
    <source>
        <tissue evidence="5">Leaf</tissue>
    </source>
</reference>
<name>A0ABM0WHF4_CAMSA</name>
<proteinExistence type="inferred from homology"/>
<dbReference type="InterPro" id="IPR050872">
    <property type="entry name" value="PPR_P_subfamily"/>
</dbReference>
<dbReference type="PROSITE" id="PS51375">
    <property type="entry name" value="PPR"/>
    <property type="match status" value="5"/>
</dbReference>
<keyword evidence="4" id="KW-1185">Reference proteome</keyword>
<feature type="repeat" description="PPR" evidence="3">
    <location>
        <begin position="462"/>
        <end position="496"/>
    </location>
</feature>
<comment type="similarity">
    <text evidence="1">Belongs to the PPR family. P subfamily.</text>
</comment>
<dbReference type="InterPro" id="IPR002885">
    <property type="entry name" value="PPR_rpt"/>
</dbReference>
<dbReference type="RefSeq" id="XP_010471133.2">
    <property type="nucleotide sequence ID" value="XM_010472831.2"/>
</dbReference>
<feature type="repeat" description="PPR" evidence="3">
    <location>
        <begin position="638"/>
        <end position="672"/>
    </location>
</feature>
<feature type="repeat" description="PPR" evidence="3">
    <location>
        <begin position="427"/>
        <end position="461"/>
    </location>
</feature>
<gene>
    <name evidence="5" type="primary">LOC104750972</name>
</gene>
<dbReference type="NCBIfam" id="TIGR00756">
    <property type="entry name" value="PPR"/>
    <property type="match status" value="3"/>
</dbReference>
<evidence type="ECO:0000256" key="2">
    <source>
        <dbReference type="ARBA" id="ARBA00022737"/>
    </source>
</evidence>
<dbReference type="Pfam" id="PF13041">
    <property type="entry name" value="PPR_2"/>
    <property type="match status" value="1"/>
</dbReference>
<feature type="repeat" description="PPR" evidence="3">
    <location>
        <begin position="392"/>
        <end position="426"/>
    </location>
</feature>
<accession>A0ABM0WHF4</accession>
<dbReference type="InterPro" id="IPR011990">
    <property type="entry name" value="TPR-like_helical_dom_sf"/>
</dbReference>